<feature type="transmembrane region" description="Helical" evidence="2">
    <location>
        <begin position="650"/>
        <end position="667"/>
    </location>
</feature>
<feature type="signal peptide" evidence="3">
    <location>
        <begin position="1"/>
        <end position="32"/>
    </location>
</feature>
<dbReference type="Gene3D" id="2.60.40.10">
    <property type="entry name" value="Immunoglobulins"/>
    <property type="match status" value="3"/>
</dbReference>
<keyword evidence="2" id="KW-0472">Membrane</keyword>
<dbReference type="SUPFAM" id="SSF50494">
    <property type="entry name" value="Trypsin-like serine proteases"/>
    <property type="match status" value="1"/>
</dbReference>
<evidence type="ECO:0000256" key="1">
    <source>
        <dbReference type="SAM" id="MobiDB-lite"/>
    </source>
</evidence>
<dbReference type="Proteomes" id="UP001263371">
    <property type="component" value="Unassembled WGS sequence"/>
</dbReference>
<dbReference type="EMBL" id="JAWDIS010000002">
    <property type="protein sequence ID" value="MDU0367682.1"/>
    <property type="molecule type" value="Genomic_DNA"/>
</dbReference>
<organism evidence="4 5">
    <name type="scientific">Microbacterium galbum</name>
    <dbReference type="NCBI Taxonomy" id="3075994"/>
    <lineage>
        <taxon>Bacteria</taxon>
        <taxon>Bacillati</taxon>
        <taxon>Actinomycetota</taxon>
        <taxon>Actinomycetes</taxon>
        <taxon>Micrococcales</taxon>
        <taxon>Microbacteriaceae</taxon>
        <taxon>Microbacterium</taxon>
    </lineage>
</organism>
<evidence type="ECO:0000256" key="2">
    <source>
        <dbReference type="SAM" id="Phobius"/>
    </source>
</evidence>
<dbReference type="InterPro" id="IPR013783">
    <property type="entry name" value="Ig-like_fold"/>
</dbReference>
<sequence>MTRNMKRMGWAGASAALALTASGLLAPAVAFAGDDQSVAPTSGPEFDATAKQLLSSDEQVQAVAKGGNGNVVVYATADEAALQGEAKTFVQSKSNVEVKVIDSPIKALAENDVVAGAGYFSTDPANPGPGGLCSIGFTGWSPQGKPAVITAGHCNEDGLFSSSFLTLPSGDPAGGGAGDNSTAEVTDELGTLAFTQFGGPGSTEGSEGDVTSVDIATIDITNDSLKLHPEITDWTTASSDDLSKSTTDVKAVGSAQVGQPASKSGRTTGFTTGTVTAVQGWSKITKPDETFRWVYGFAIESDSRIVQEGDSGGAVFQGGTAVGVVSGGSQDGDLLWAADLQAGLAQTDGYTVALKIDAPALTTPADGGSVGVGGVISGTAQVGTTLKVKPSSGDSFEVTVDGSGNWSFPAPDKLGTYSFSLTSVSGYNTSTTVDASVEVKAEAPVITTPANGSTVENELTAISGTGLAGATVTLTGDVKGSAKVAEDGSWSVETDLGIGQYSVTATQARDGQTSAAATVEFTVAPSAPVITGIQDGESYSGAAVPTAISGTGLTGADITVTINDAKVGETVVKDGKWSVVLKDALAAGDYAVVATQTVDGVSSSASVSFSVTAAPAPAPSPSGTPAPGGNPGGGNGGGLANTGMGDVAPLAWGAFALMLGGFGALGYRKVRRSVR</sequence>
<feature type="compositionally biased region" description="Gly residues" evidence="1">
    <location>
        <begin position="629"/>
        <end position="638"/>
    </location>
</feature>
<dbReference type="InterPro" id="IPR009003">
    <property type="entry name" value="Peptidase_S1_PA"/>
</dbReference>
<reference evidence="4 5" key="1">
    <citation type="submission" date="2023-09" db="EMBL/GenBank/DDBJ databases">
        <title>Microbacterium fusihabitans sp. nov., Microbacterium phycihabitans sp. nov., and Microbacterium cervinum sp. nov., isolated from dried seaweeds of beach.</title>
        <authorList>
            <person name="Lee S.D."/>
        </authorList>
    </citation>
    <scope>NUCLEOTIDE SEQUENCE [LARGE SCALE GENOMIC DNA]</scope>
    <source>
        <strain evidence="4 5">KSW4-17</strain>
    </source>
</reference>
<comment type="caution">
    <text evidence="4">The sequence shown here is derived from an EMBL/GenBank/DDBJ whole genome shotgun (WGS) entry which is preliminary data.</text>
</comment>
<evidence type="ECO:0000313" key="4">
    <source>
        <dbReference type="EMBL" id="MDU0367682.1"/>
    </source>
</evidence>
<evidence type="ECO:0000313" key="5">
    <source>
        <dbReference type="Proteomes" id="UP001263371"/>
    </source>
</evidence>
<dbReference type="InterPro" id="IPR018114">
    <property type="entry name" value="TRYPSIN_HIS"/>
</dbReference>
<dbReference type="NCBIfam" id="NF033510">
    <property type="entry name" value="Ca_tandemer"/>
    <property type="match status" value="2"/>
</dbReference>
<keyword evidence="2" id="KW-0812">Transmembrane</keyword>
<proteinExistence type="predicted"/>
<accession>A0ABU3T8I7</accession>
<keyword evidence="5" id="KW-1185">Reference proteome</keyword>
<protein>
    <submittedName>
        <fullName evidence="4">Uncharacterized protein</fullName>
    </submittedName>
</protein>
<dbReference type="InterPro" id="IPR043504">
    <property type="entry name" value="Peptidase_S1_PA_chymotrypsin"/>
</dbReference>
<feature type="chain" id="PRO_5047337179" evidence="3">
    <location>
        <begin position="33"/>
        <end position="675"/>
    </location>
</feature>
<evidence type="ECO:0000256" key="3">
    <source>
        <dbReference type="SAM" id="SignalP"/>
    </source>
</evidence>
<keyword evidence="3" id="KW-0732">Signal</keyword>
<dbReference type="PROSITE" id="PS00134">
    <property type="entry name" value="TRYPSIN_HIS"/>
    <property type="match status" value="1"/>
</dbReference>
<gene>
    <name evidence="4" type="ORF">RWH45_10680</name>
</gene>
<dbReference type="RefSeq" id="WP_315994881.1">
    <property type="nucleotide sequence ID" value="NZ_JAWDIS010000002.1"/>
</dbReference>
<keyword evidence="2" id="KW-1133">Transmembrane helix</keyword>
<dbReference type="Gene3D" id="2.40.10.10">
    <property type="entry name" value="Trypsin-like serine proteases"/>
    <property type="match status" value="2"/>
</dbReference>
<name>A0ABU3T8I7_9MICO</name>
<feature type="region of interest" description="Disordered" evidence="1">
    <location>
        <begin position="612"/>
        <end position="638"/>
    </location>
</feature>